<dbReference type="NCBIfam" id="NF007243">
    <property type="entry name" value="PRK09685.1"/>
    <property type="match status" value="1"/>
</dbReference>
<dbReference type="PANTHER" id="PTHR43280:SF31">
    <property type="entry name" value="TRANSCRIPTIONAL REGULATORY PROTEIN"/>
    <property type="match status" value="1"/>
</dbReference>
<feature type="domain" description="HTH araC/xylS-type" evidence="4">
    <location>
        <begin position="199"/>
        <end position="300"/>
    </location>
</feature>
<reference evidence="7 9" key="1">
    <citation type="submission" date="2016-10" db="EMBL/GenBank/DDBJ databases">
        <authorList>
            <person name="de Groot N.N."/>
        </authorList>
    </citation>
    <scope>NUCLEOTIDE SEQUENCE [LARGE SCALE GENOMIC DNA]</scope>
    <source>
        <strain evidence="7 9">BS3776</strain>
    </source>
</reference>
<dbReference type="GO" id="GO:0003700">
    <property type="term" value="F:DNA-binding transcription factor activity"/>
    <property type="evidence" value="ECO:0007669"/>
    <property type="project" value="InterPro"/>
</dbReference>
<dbReference type="Pfam" id="PF14525">
    <property type="entry name" value="AraC_binding_2"/>
    <property type="match status" value="1"/>
</dbReference>
<gene>
    <name evidence="5" type="primary">feaR</name>
    <name evidence="6" type="ORF">BVK86_08935</name>
    <name evidence="5" type="ORF">F7R15_07140</name>
    <name evidence="7" type="ORF">SAMN04490202_0627</name>
</gene>
<evidence type="ECO:0000256" key="1">
    <source>
        <dbReference type="ARBA" id="ARBA00023015"/>
    </source>
</evidence>
<dbReference type="InterPro" id="IPR009057">
    <property type="entry name" value="Homeodomain-like_sf"/>
</dbReference>
<dbReference type="EMBL" id="MSTQ01000004">
    <property type="protein sequence ID" value="OLU04351.1"/>
    <property type="molecule type" value="Genomic_DNA"/>
</dbReference>
<evidence type="ECO:0000313" key="9">
    <source>
        <dbReference type="Proteomes" id="UP000198549"/>
    </source>
</evidence>
<dbReference type="PROSITE" id="PS00041">
    <property type="entry name" value="HTH_ARAC_FAMILY_1"/>
    <property type="match status" value="1"/>
</dbReference>
<dbReference type="SMART" id="SM00342">
    <property type="entry name" value="HTH_ARAC"/>
    <property type="match status" value="1"/>
</dbReference>
<dbReference type="GO" id="GO:0009893">
    <property type="term" value="P:positive regulation of metabolic process"/>
    <property type="evidence" value="ECO:0007669"/>
    <property type="project" value="UniProtKB-ARBA"/>
</dbReference>
<organism evidence="7 9">
    <name type="scientific">Pseudomonas reinekei</name>
    <dbReference type="NCBI Taxonomy" id="395598"/>
    <lineage>
        <taxon>Bacteria</taxon>
        <taxon>Pseudomonadati</taxon>
        <taxon>Pseudomonadota</taxon>
        <taxon>Gammaproteobacteria</taxon>
        <taxon>Pseudomonadales</taxon>
        <taxon>Pseudomonadaceae</taxon>
        <taxon>Pseudomonas</taxon>
    </lineage>
</organism>
<proteinExistence type="predicted"/>
<evidence type="ECO:0000256" key="2">
    <source>
        <dbReference type="ARBA" id="ARBA00023125"/>
    </source>
</evidence>
<dbReference type="InterPro" id="IPR018060">
    <property type="entry name" value="HTH_AraC"/>
</dbReference>
<evidence type="ECO:0000313" key="8">
    <source>
        <dbReference type="Proteomes" id="UP000186756"/>
    </source>
</evidence>
<dbReference type="Pfam" id="PF12833">
    <property type="entry name" value="HTH_18"/>
    <property type="match status" value="1"/>
</dbReference>
<reference evidence="8" key="2">
    <citation type="submission" date="2017-01" db="EMBL/GenBank/DDBJ databases">
        <authorList>
            <person name="Poblete-Castro I."/>
        </authorList>
    </citation>
    <scope>NUCLEOTIDE SEQUENCE [LARGE SCALE GENOMIC DNA]</scope>
    <source>
        <strain evidence="8">DSM 18361 / CCUG 53116 / MT1</strain>
    </source>
</reference>
<dbReference type="AlphaFoldDB" id="A0A1H0IS43"/>
<dbReference type="SUPFAM" id="SSF46689">
    <property type="entry name" value="Homeodomain-like"/>
    <property type="match status" value="1"/>
</dbReference>
<dbReference type="InterPro" id="IPR018062">
    <property type="entry name" value="HTH_AraC-typ_CS"/>
</dbReference>
<dbReference type="Proteomes" id="UP000198549">
    <property type="component" value="Chromosome I"/>
</dbReference>
<sequence>MVGHISTRLEEWRQISEEVCGRFSTQFSLSEALFVGDIHRERFGLTDVAFIRTNASQIVRARSNSDLAEDRFCFLVLQQQGSMEVSMGSERMVLREGDLALLDSAMPIEMVPNGLFKHLSVHLPREALRGLDKKAYGKLPSGGFSGQLLRSMMHQIASGDLSNQPGSDEGPALQNAILALLDPVVRFDASSDFPESLRSQAEQIIRQQLTCTNLTASSVAEQLNISSRHLYRIFESDSDTVCRFIQRLRLEKAALILREPALRHKTITDVAMDIGYPDPAHFSKAFRKRYGQSPREFKSSASQL</sequence>
<keyword evidence="1" id="KW-0805">Transcription regulation</keyword>
<evidence type="ECO:0000259" key="4">
    <source>
        <dbReference type="PROSITE" id="PS01124"/>
    </source>
</evidence>
<keyword evidence="8" id="KW-1185">Reference proteome</keyword>
<protein>
    <submittedName>
        <fullName evidence="7">AraC-type DNA-binding protein</fullName>
    </submittedName>
    <submittedName>
        <fullName evidence="5">Transcriptional regulator FeaR</fullName>
    </submittedName>
</protein>
<evidence type="ECO:0000313" key="7">
    <source>
        <dbReference type="EMBL" id="SDO34195.1"/>
    </source>
</evidence>
<dbReference type="EMBL" id="LT629709">
    <property type="protein sequence ID" value="SDO34195.1"/>
    <property type="molecule type" value="Genomic_DNA"/>
</dbReference>
<name>A0A1H0IS43_PSERE</name>
<dbReference type="GO" id="GO:0043565">
    <property type="term" value="F:sequence-specific DNA binding"/>
    <property type="evidence" value="ECO:0007669"/>
    <property type="project" value="InterPro"/>
</dbReference>
<reference evidence="6" key="3">
    <citation type="submission" date="2017-01" db="EMBL/GenBank/DDBJ databases">
        <authorList>
            <person name="Mah S.A."/>
            <person name="Swanson W.J."/>
            <person name="Moy G.W."/>
            <person name="Vacquier V.D."/>
        </authorList>
    </citation>
    <scope>NUCLEOTIDE SEQUENCE [LARGE SCALE GENOMIC DNA]</scope>
    <source>
        <strain evidence="6">MT1</strain>
    </source>
</reference>
<evidence type="ECO:0000313" key="5">
    <source>
        <dbReference type="EMBL" id="KAB0486650.1"/>
    </source>
</evidence>
<dbReference type="OrthoDB" id="2547276at2"/>
<dbReference type="PRINTS" id="PR00032">
    <property type="entry name" value="HTHARAC"/>
</dbReference>
<dbReference type="RefSeq" id="WP_075946070.1">
    <property type="nucleotide sequence ID" value="NZ_LT629709.1"/>
</dbReference>
<dbReference type="Proteomes" id="UP000186756">
    <property type="component" value="Unassembled WGS sequence"/>
</dbReference>
<evidence type="ECO:0000256" key="3">
    <source>
        <dbReference type="ARBA" id="ARBA00023163"/>
    </source>
</evidence>
<keyword evidence="3" id="KW-0804">Transcription</keyword>
<dbReference type="PROSITE" id="PS01124">
    <property type="entry name" value="HTH_ARAC_FAMILY_2"/>
    <property type="match status" value="1"/>
</dbReference>
<accession>A0A1H0IS43</accession>
<dbReference type="Proteomes" id="UP000460142">
    <property type="component" value="Unassembled WGS sequence"/>
</dbReference>
<dbReference type="EMBL" id="VZPS01000004">
    <property type="protein sequence ID" value="KAB0486650.1"/>
    <property type="molecule type" value="Genomic_DNA"/>
</dbReference>
<dbReference type="InterPro" id="IPR035418">
    <property type="entry name" value="AraC-bd_2"/>
</dbReference>
<dbReference type="PANTHER" id="PTHR43280">
    <property type="entry name" value="ARAC-FAMILY TRANSCRIPTIONAL REGULATOR"/>
    <property type="match status" value="1"/>
</dbReference>
<evidence type="ECO:0000313" key="6">
    <source>
        <dbReference type="EMBL" id="OLU04351.1"/>
    </source>
</evidence>
<dbReference type="Gene3D" id="1.10.10.60">
    <property type="entry name" value="Homeodomain-like"/>
    <property type="match status" value="1"/>
</dbReference>
<evidence type="ECO:0000313" key="10">
    <source>
        <dbReference type="Proteomes" id="UP000460142"/>
    </source>
</evidence>
<dbReference type="InterPro" id="IPR020449">
    <property type="entry name" value="Tscrpt_reg_AraC-type_HTH"/>
</dbReference>
<reference evidence="5 10" key="4">
    <citation type="submission" date="2019-09" db="EMBL/GenBank/DDBJ databases">
        <title>Draft genome sequences of 48 bacterial type strains from the CCUG.</title>
        <authorList>
            <person name="Tunovic T."/>
            <person name="Pineiro-Iglesias B."/>
            <person name="Unosson C."/>
            <person name="Inganas E."/>
            <person name="Ohlen M."/>
            <person name="Cardew S."/>
            <person name="Jensie-Markopoulos S."/>
            <person name="Salva-Serra F."/>
            <person name="Jaen-Luchoro D."/>
            <person name="Karlsson R."/>
            <person name="Svensson-Stadler L."/>
            <person name="Chun J."/>
            <person name="Moore E."/>
        </authorList>
    </citation>
    <scope>NUCLEOTIDE SEQUENCE [LARGE SCALE GENOMIC DNA]</scope>
    <source>
        <strain evidence="5 10">CCUG 53116</strain>
    </source>
</reference>
<keyword evidence="2 7" id="KW-0238">DNA-binding</keyword>